<accession>A0A8K0UHL1</accession>
<dbReference type="EMBL" id="JAEVFJ010000033">
    <property type="protein sequence ID" value="KAH8092210.1"/>
    <property type="molecule type" value="Genomic_DNA"/>
</dbReference>
<evidence type="ECO:0000313" key="2">
    <source>
        <dbReference type="Proteomes" id="UP000813824"/>
    </source>
</evidence>
<proteinExistence type="predicted"/>
<organism evidence="1 2">
    <name type="scientific">Cristinia sonorae</name>
    <dbReference type="NCBI Taxonomy" id="1940300"/>
    <lineage>
        <taxon>Eukaryota</taxon>
        <taxon>Fungi</taxon>
        <taxon>Dikarya</taxon>
        <taxon>Basidiomycota</taxon>
        <taxon>Agaricomycotina</taxon>
        <taxon>Agaricomycetes</taxon>
        <taxon>Agaricomycetidae</taxon>
        <taxon>Agaricales</taxon>
        <taxon>Pleurotineae</taxon>
        <taxon>Stephanosporaceae</taxon>
        <taxon>Cristinia</taxon>
    </lineage>
</organism>
<evidence type="ECO:0000313" key="1">
    <source>
        <dbReference type="EMBL" id="KAH8092210.1"/>
    </source>
</evidence>
<sequence length="171" mass="17856">AAYLIINEPQKGEQWSNGVANRISWTKGLLDGVNAFDIEMSRMSVDGLIYVASAVPVNPPSLNIFMQDVPAGDDYFLLFVNATIGVKYGTSPMFSVRAASNATASSPDASAPTVTISGAPNPLSVFATTFPPSANGVALPGYKALQSSMPQLMAMTAVMVFCLLGGAMTVL</sequence>
<dbReference type="AlphaFoldDB" id="A0A8K0UHL1"/>
<gene>
    <name evidence="1" type="ORF">BXZ70DRAFT_898382</name>
</gene>
<comment type="caution">
    <text evidence="1">The sequence shown here is derived from an EMBL/GenBank/DDBJ whole genome shotgun (WGS) entry which is preliminary data.</text>
</comment>
<protein>
    <submittedName>
        <fullName evidence="1">Uncharacterized protein</fullName>
    </submittedName>
</protein>
<dbReference type="Proteomes" id="UP000813824">
    <property type="component" value="Unassembled WGS sequence"/>
</dbReference>
<keyword evidence="2" id="KW-1185">Reference proteome</keyword>
<dbReference type="OrthoDB" id="2581067at2759"/>
<name>A0A8K0UHL1_9AGAR</name>
<feature type="non-terminal residue" evidence="1">
    <location>
        <position position="1"/>
    </location>
</feature>
<reference evidence="1" key="1">
    <citation type="journal article" date="2021" name="New Phytol.">
        <title>Evolutionary innovations through gain and loss of genes in the ectomycorrhizal Boletales.</title>
        <authorList>
            <person name="Wu G."/>
            <person name="Miyauchi S."/>
            <person name="Morin E."/>
            <person name="Kuo A."/>
            <person name="Drula E."/>
            <person name="Varga T."/>
            <person name="Kohler A."/>
            <person name="Feng B."/>
            <person name="Cao Y."/>
            <person name="Lipzen A."/>
            <person name="Daum C."/>
            <person name="Hundley H."/>
            <person name="Pangilinan J."/>
            <person name="Johnson J."/>
            <person name="Barry K."/>
            <person name="LaButti K."/>
            <person name="Ng V."/>
            <person name="Ahrendt S."/>
            <person name="Min B."/>
            <person name="Choi I.G."/>
            <person name="Park H."/>
            <person name="Plett J.M."/>
            <person name="Magnuson J."/>
            <person name="Spatafora J.W."/>
            <person name="Nagy L.G."/>
            <person name="Henrissat B."/>
            <person name="Grigoriev I.V."/>
            <person name="Yang Z.L."/>
            <person name="Xu J."/>
            <person name="Martin F.M."/>
        </authorList>
    </citation>
    <scope>NUCLEOTIDE SEQUENCE</scope>
    <source>
        <strain evidence="1">KKN 215</strain>
    </source>
</reference>